<keyword evidence="1" id="KW-0472">Membrane</keyword>
<sequence>MVAAALRRRRVPPWFKFLTWVAYQGSDALAFYALAILFSRHAKQESSAASPSLEALWAPILLFHLGGQDGIIAYSIHDIELWQRHLVIAASQIVVAIYVFRKSWPRGDRRLLEAAILLFIPGTLKCLEKPFALWRARLSSMAVHVGSTAVKIDDDDDDDDGVAKMMDDISLDEFVRQASLTYCAVSNNRPMSAGDHRVKKNPYRLFVDVPYRYCIRLANLKYLSKKRDEAHSRLRSSLSKAFNRLYTNYKGYPIAVLRAVLVILTFVAIRLFNLRRRGAYDDADLKVTYVLLSCNAAMECISTITMARCRMMSEPPWPDQVAQCNLLAYVADGKQHRKLRMLASLLGWEGYLDQLWCTAPPPSPGGITELVHDHISAQWREHINSNAAAYRSFSDSRGQWTVEKLCGSNECLSKSLRRPFDESIVLWHLATEIVFFYHINDGSKENSRCREMSNYMVYLLLVRPEMLLPSARRQIFWETYDDVIRETQIKSSRLLEDGEDMARKMVQKVETGNTGSGQAQKNPKNSMVQEARDLAQELIKGIGEEGKEAEKMWKVIRGVWVEMLCFSAGRCSGYLHAKTLGTGGEFLSYVWLLREYMGMRTLAETAQRRTYSPEPVTFTGSPSISPERTTACWYFDMPNNDTGEIVTECDQ</sequence>
<reference evidence="3" key="1">
    <citation type="submission" date="2020-07" db="EMBL/GenBank/DDBJ databases">
        <title>Genome sequence and genetic diversity analysis of an under-domesticated orphan crop, white fonio (Digitaria exilis).</title>
        <authorList>
            <person name="Bennetzen J.L."/>
            <person name="Chen S."/>
            <person name="Ma X."/>
            <person name="Wang X."/>
            <person name="Yssel A.E.J."/>
            <person name="Chaluvadi S.R."/>
            <person name="Johnson M."/>
            <person name="Gangashetty P."/>
            <person name="Hamidou F."/>
            <person name="Sanogo M.D."/>
            <person name="Zwaenepoel A."/>
            <person name="Wallace J."/>
            <person name="Van De Peer Y."/>
            <person name="Van Deynze A."/>
        </authorList>
    </citation>
    <scope>NUCLEOTIDE SEQUENCE</scope>
    <source>
        <tissue evidence="3">Leaves</tissue>
    </source>
</reference>
<proteinExistence type="predicted"/>
<dbReference type="PANTHER" id="PTHR31325">
    <property type="entry name" value="OS01G0798800 PROTEIN-RELATED"/>
    <property type="match status" value="1"/>
</dbReference>
<dbReference type="Proteomes" id="UP000636709">
    <property type="component" value="Unassembled WGS sequence"/>
</dbReference>
<dbReference type="Pfam" id="PF13968">
    <property type="entry name" value="DUF4220"/>
    <property type="match status" value="1"/>
</dbReference>
<dbReference type="InterPro" id="IPR007658">
    <property type="entry name" value="DUF594"/>
</dbReference>
<evidence type="ECO:0000259" key="2">
    <source>
        <dbReference type="Pfam" id="PF13968"/>
    </source>
</evidence>
<dbReference type="EMBL" id="JACEFO010002210">
    <property type="protein sequence ID" value="KAF8673042.1"/>
    <property type="molecule type" value="Genomic_DNA"/>
</dbReference>
<comment type="caution">
    <text evidence="3">The sequence shown here is derived from an EMBL/GenBank/DDBJ whole genome shotgun (WGS) entry which is preliminary data.</text>
</comment>
<feature type="transmembrane region" description="Helical" evidence="1">
    <location>
        <begin position="252"/>
        <end position="272"/>
    </location>
</feature>
<keyword evidence="1" id="KW-0812">Transmembrane</keyword>
<feature type="domain" description="DUF4220" evidence="2">
    <location>
        <begin position="20"/>
        <end position="307"/>
    </location>
</feature>
<accession>A0A835AUD2</accession>
<dbReference type="OrthoDB" id="602251at2759"/>
<evidence type="ECO:0000313" key="4">
    <source>
        <dbReference type="Proteomes" id="UP000636709"/>
    </source>
</evidence>
<dbReference type="AlphaFoldDB" id="A0A835AUD2"/>
<evidence type="ECO:0000313" key="3">
    <source>
        <dbReference type="EMBL" id="KAF8673042.1"/>
    </source>
</evidence>
<keyword evidence="1" id="KW-1133">Transmembrane helix</keyword>
<dbReference type="InterPro" id="IPR025315">
    <property type="entry name" value="DUF4220"/>
</dbReference>
<dbReference type="Pfam" id="PF04578">
    <property type="entry name" value="DUF594"/>
    <property type="match status" value="1"/>
</dbReference>
<organism evidence="3 4">
    <name type="scientific">Digitaria exilis</name>
    <dbReference type="NCBI Taxonomy" id="1010633"/>
    <lineage>
        <taxon>Eukaryota</taxon>
        <taxon>Viridiplantae</taxon>
        <taxon>Streptophyta</taxon>
        <taxon>Embryophyta</taxon>
        <taxon>Tracheophyta</taxon>
        <taxon>Spermatophyta</taxon>
        <taxon>Magnoliopsida</taxon>
        <taxon>Liliopsida</taxon>
        <taxon>Poales</taxon>
        <taxon>Poaceae</taxon>
        <taxon>PACMAD clade</taxon>
        <taxon>Panicoideae</taxon>
        <taxon>Panicodae</taxon>
        <taxon>Paniceae</taxon>
        <taxon>Anthephorinae</taxon>
        <taxon>Digitaria</taxon>
    </lineage>
</organism>
<keyword evidence="4" id="KW-1185">Reference proteome</keyword>
<protein>
    <recommendedName>
        <fullName evidence="2">DUF4220 domain-containing protein</fullName>
    </recommendedName>
</protein>
<evidence type="ECO:0000256" key="1">
    <source>
        <dbReference type="SAM" id="Phobius"/>
    </source>
</evidence>
<name>A0A835AUD2_9POAL</name>
<feature type="transmembrane region" description="Helical" evidence="1">
    <location>
        <begin position="287"/>
        <end position="307"/>
    </location>
</feature>
<gene>
    <name evidence="3" type="ORF">HU200_049115</name>
</gene>